<dbReference type="Proteomes" id="UP000762676">
    <property type="component" value="Unassembled WGS sequence"/>
</dbReference>
<evidence type="ECO:0000313" key="1">
    <source>
        <dbReference type="EMBL" id="GFR59936.1"/>
    </source>
</evidence>
<protein>
    <submittedName>
        <fullName evidence="1">Uncharacterized protein</fullName>
    </submittedName>
</protein>
<sequence length="138" mass="14783">MFNVCLSACLAFECVPLRPDGVGLNPIAHLSPAVSGSTVRRGPFTRRHPSSYAFPLSFLSIIAGEPVVLLPTPRQSYHGVASLTAAPRVKHLSVSVFVVSPQSSVPVQQSPGMLHNVQSPPPHISWQAAESLFSRNSF</sequence>
<dbReference type="EMBL" id="BMAT01000118">
    <property type="protein sequence ID" value="GFR59936.1"/>
    <property type="molecule type" value="Genomic_DNA"/>
</dbReference>
<gene>
    <name evidence="1" type="ORF">ElyMa_000066500</name>
</gene>
<organism evidence="1 2">
    <name type="scientific">Elysia marginata</name>
    <dbReference type="NCBI Taxonomy" id="1093978"/>
    <lineage>
        <taxon>Eukaryota</taxon>
        <taxon>Metazoa</taxon>
        <taxon>Spiralia</taxon>
        <taxon>Lophotrochozoa</taxon>
        <taxon>Mollusca</taxon>
        <taxon>Gastropoda</taxon>
        <taxon>Heterobranchia</taxon>
        <taxon>Euthyneura</taxon>
        <taxon>Panpulmonata</taxon>
        <taxon>Sacoglossa</taxon>
        <taxon>Placobranchoidea</taxon>
        <taxon>Plakobranchidae</taxon>
        <taxon>Elysia</taxon>
    </lineage>
</organism>
<keyword evidence="2" id="KW-1185">Reference proteome</keyword>
<reference evidence="1 2" key="1">
    <citation type="journal article" date="2021" name="Elife">
        <title>Chloroplast acquisition without the gene transfer in kleptoplastic sea slugs, Plakobranchus ocellatus.</title>
        <authorList>
            <person name="Maeda T."/>
            <person name="Takahashi S."/>
            <person name="Yoshida T."/>
            <person name="Shimamura S."/>
            <person name="Takaki Y."/>
            <person name="Nagai Y."/>
            <person name="Toyoda A."/>
            <person name="Suzuki Y."/>
            <person name="Arimoto A."/>
            <person name="Ishii H."/>
            <person name="Satoh N."/>
            <person name="Nishiyama T."/>
            <person name="Hasebe M."/>
            <person name="Maruyama T."/>
            <person name="Minagawa J."/>
            <person name="Obokata J."/>
            <person name="Shigenobu S."/>
        </authorList>
    </citation>
    <scope>NUCLEOTIDE SEQUENCE [LARGE SCALE GENOMIC DNA]</scope>
</reference>
<proteinExistence type="predicted"/>
<name>A0AAV4EHI3_9GAST</name>
<evidence type="ECO:0000313" key="2">
    <source>
        <dbReference type="Proteomes" id="UP000762676"/>
    </source>
</evidence>
<comment type="caution">
    <text evidence="1">The sequence shown here is derived from an EMBL/GenBank/DDBJ whole genome shotgun (WGS) entry which is preliminary data.</text>
</comment>
<accession>A0AAV4EHI3</accession>
<dbReference type="AlphaFoldDB" id="A0AAV4EHI3"/>